<keyword evidence="3 4" id="KW-0786">Thiamine pyrophosphate</keyword>
<protein>
    <recommendedName>
        <fullName evidence="4">2-oxoisovalerate dehydrogenase subunit alpha</fullName>
        <ecNumber evidence="4">1.2.4.4</ecNumber>
    </recommendedName>
    <alternativeName>
        <fullName evidence="4">Branched-chain alpha-keto acid dehydrogenase E1 component alpha chain</fullName>
    </alternativeName>
</protein>
<dbReference type="GO" id="GO:0009083">
    <property type="term" value="P:branched-chain amino acid catabolic process"/>
    <property type="evidence" value="ECO:0007669"/>
    <property type="project" value="TreeGrafter"/>
</dbReference>
<comment type="similarity">
    <text evidence="4">Belongs to the BCKDHA family.</text>
</comment>
<evidence type="ECO:0000256" key="4">
    <source>
        <dbReference type="RuleBase" id="RU365014"/>
    </source>
</evidence>
<dbReference type="OrthoDB" id="9766715at2"/>
<dbReference type="Proteomes" id="UP000186141">
    <property type="component" value="Unassembled WGS sequence"/>
</dbReference>
<evidence type="ECO:0000256" key="5">
    <source>
        <dbReference type="SAM" id="MobiDB-lite"/>
    </source>
</evidence>
<dbReference type="SUPFAM" id="SSF52518">
    <property type="entry name" value="Thiamin diphosphate-binding fold (THDP-binding)"/>
    <property type="match status" value="1"/>
</dbReference>
<dbReference type="InterPro" id="IPR050771">
    <property type="entry name" value="Alpha-ketoacid_DH_E1_comp"/>
</dbReference>
<comment type="catalytic activity">
    <reaction evidence="4">
        <text>N(6)-[(R)-lipoyl]-L-lysyl-[protein] + 3-methyl-2-oxobutanoate + H(+) = N(6)-[(R)-S(8)-2-methylpropanoyldihydrolipoyl]-L-lysyl-[protein] + CO2</text>
        <dbReference type="Rhea" id="RHEA:13457"/>
        <dbReference type="Rhea" id="RHEA-COMP:10474"/>
        <dbReference type="Rhea" id="RHEA-COMP:10497"/>
        <dbReference type="ChEBI" id="CHEBI:11851"/>
        <dbReference type="ChEBI" id="CHEBI:15378"/>
        <dbReference type="ChEBI" id="CHEBI:16526"/>
        <dbReference type="ChEBI" id="CHEBI:83099"/>
        <dbReference type="ChEBI" id="CHEBI:83142"/>
        <dbReference type="EC" id="1.2.4.4"/>
    </reaction>
</comment>
<reference evidence="8 9" key="1">
    <citation type="submission" date="2017-01" db="EMBL/GenBank/DDBJ databases">
        <authorList>
            <person name="Mah S.A."/>
            <person name="Swanson W.J."/>
            <person name="Moy G.W."/>
            <person name="Vacquier V.D."/>
        </authorList>
    </citation>
    <scope>NUCLEOTIDE SEQUENCE [LARGE SCALE GENOMIC DNA]</scope>
    <source>
        <strain evidence="8 9">DSM 26375</strain>
    </source>
</reference>
<dbReference type="Pfam" id="PF12573">
    <property type="entry name" value="OxoDH_E1alpha_N"/>
    <property type="match status" value="1"/>
</dbReference>
<dbReference type="AlphaFoldDB" id="A0A1N7NWJ4"/>
<feature type="domain" description="2-oxoisovalerate dehydrogenase E1 alpha subunit N-terminal" evidence="7">
    <location>
        <begin position="6"/>
        <end position="44"/>
    </location>
</feature>
<keyword evidence="9" id="KW-1185">Reference proteome</keyword>
<accession>A0A1N7NWJ4</accession>
<feature type="domain" description="Dehydrogenase E1 component" evidence="6">
    <location>
        <begin position="86"/>
        <end position="377"/>
    </location>
</feature>
<dbReference type="GO" id="GO:0003863">
    <property type="term" value="F:branched-chain 2-oxo acid dehydrogenase activity"/>
    <property type="evidence" value="ECO:0007669"/>
    <property type="project" value="UniProtKB-EC"/>
</dbReference>
<gene>
    <name evidence="8" type="ORF">SAMN05421774_104189</name>
</gene>
<dbReference type="EMBL" id="FTOT01000004">
    <property type="protein sequence ID" value="SIT02690.1"/>
    <property type="molecule type" value="Genomic_DNA"/>
</dbReference>
<dbReference type="CDD" id="cd02000">
    <property type="entry name" value="TPP_E1_PDC_ADC_BCADC"/>
    <property type="match status" value="1"/>
</dbReference>
<feature type="region of interest" description="Disordered" evidence="5">
    <location>
        <begin position="1"/>
        <end position="21"/>
    </location>
</feature>
<evidence type="ECO:0000259" key="7">
    <source>
        <dbReference type="Pfam" id="PF12573"/>
    </source>
</evidence>
<dbReference type="Pfam" id="PF00676">
    <property type="entry name" value="E1_dh"/>
    <property type="match status" value="1"/>
</dbReference>
<keyword evidence="2 4" id="KW-0560">Oxidoreductase</keyword>
<dbReference type="Gene3D" id="3.40.50.970">
    <property type="match status" value="1"/>
</dbReference>
<proteinExistence type="inferred from homology"/>
<evidence type="ECO:0000313" key="9">
    <source>
        <dbReference type="Proteomes" id="UP000186141"/>
    </source>
</evidence>
<organism evidence="8 9">
    <name type="scientific">Gemmobacter megaterium</name>
    <dbReference type="NCBI Taxonomy" id="1086013"/>
    <lineage>
        <taxon>Bacteria</taxon>
        <taxon>Pseudomonadati</taxon>
        <taxon>Pseudomonadota</taxon>
        <taxon>Alphaproteobacteria</taxon>
        <taxon>Rhodobacterales</taxon>
        <taxon>Paracoccaceae</taxon>
        <taxon>Gemmobacter</taxon>
    </lineage>
</organism>
<dbReference type="InterPro" id="IPR001017">
    <property type="entry name" value="DH_E1"/>
</dbReference>
<evidence type="ECO:0000256" key="1">
    <source>
        <dbReference type="ARBA" id="ARBA00001964"/>
    </source>
</evidence>
<sequence>MDKTPKIRLHVPDPPARPGEAPNFDYLPMAAPGETRMPALDEPAEAMRDMPWGLVRLMDGKGGAIGPWADWLGAVDPDMLRKGLRDMMTTRTIDRRMQMAQRQGKTTNHAQCTGEEAIACGFQSVLAQGDMNFPTYRQQGLLFAAGYPIHLYMNQVFGNAGDPIQGRQLAVMTSAKDHGFFSISGNLATQFVQAVGWAMGSAIAEDTRIAAGWIGDGAAAEGDFHWAMLFASVYKPPVVLNLVNNQWAISTFAGLTGGGSQPFATRGIGYGLPAIRVDGNDYLAVLAVSKWVTERARQGHGPTFVEWLTYRAASHTTSDDAGVYRAKDEAAAWPLGDPIERLKQHLIAMGEWSDERHDQAQAEIEDHVKAEQKIAESFGTMLDGGTAPAGAMFSDVYKDMPENLRRQRQKAGI</sequence>
<evidence type="ECO:0000313" key="8">
    <source>
        <dbReference type="EMBL" id="SIT02690.1"/>
    </source>
</evidence>
<dbReference type="EC" id="1.2.4.4" evidence="4"/>
<evidence type="ECO:0000259" key="6">
    <source>
        <dbReference type="Pfam" id="PF00676"/>
    </source>
</evidence>
<evidence type="ECO:0000256" key="2">
    <source>
        <dbReference type="ARBA" id="ARBA00023002"/>
    </source>
</evidence>
<name>A0A1N7NWJ4_9RHOB</name>
<comment type="cofactor">
    <cofactor evidence="1 4">
        <name>thiamine diphosphate</name>
        <dbReference type="ChEBI" id="CHEBI:58937"/>
    </cofactor>
</comment>
<dbReference type="PANTHER" id="PTHR43380">
    <property type="entry name" value="2-OXOISOVALERATE DEHYDROGENASE SUBUNIT ALPHA, MITOCHONDRIAL"/>
    <property type="match status" value="1"/>
</dbReference>
<comment type="function">
    <text evidence="4">The branched-chain alpha-keto dehydrogenase complex catalyzes the overall conversion of alpha-keto acids to acyl-CoA and CO(2). It contains multiple copies of three enzymatic components: branched-chain alpha-keto acid decarboxylase (E1), lipoamide acyltransferase (E2) and lipoamide dehydrogenase (E3).</text>
</comment>
<dbReference type="STRING" id="1086013.SAMN05421774_104189"/>
<evidence type="ECO:0000256" key="3">
    <source>
        <dbReference type="ARBA" id="ARBA00023052"/>
    </source>
</evidence>
<dbReference type="InterPro" id="IPR029061">
    <property type="entry name" value="THDP-binding"/>
</dbReference>
<dbReference type="PANTHER" id="PTHR43380:SF1">
    <property type="entry name" value="2-OXOISOVALERATE DEHYDROGENASE SUBUNIT ALPHA, MITOCHONDRIAL"/>
    <property type="match status" value="1"/>
</dbReference>
<dbReference type="InterPro" id="IPR022593">
    <property type="entry name" value="Oxoisoval_DH_suAlpha_N_dom"/>
</dbReference>
<dbReference type="RefSeq" id="WP_076531437.1">
    <property type="nucleotide sequence ID" value="NZ_BMEH01000004.1"/>
</dbReference>